<accession>A0A1F7U775</accession>
<comment type="caution">
    <text evidence="5">The sequence shown here is derived from an EMBL/GenBank/DDBJ whole genome shotgun (WGS) entry which is preliminary data.</text>
</comment>
<protein>
    <recommendedName>
        <fullName evidence="4">Leucine-binding protein domain-containing protein</fullName>
    </recommendedName>
</protein>
<comment type="similarity">
    <text evidence="1">Belongs to the leucine-binding protein family.</text>
</comment>
<reference evidence="5 6" key="1">
    <citation type="journal article" date="2016" name="Nat. Commun.">
        <title>Thousands of microbial genomes shed light on interconnected biogeochemical processes in an aquifer system.</title>
        <authorList>
            <person name="Anantharaman K."/>
            <person name="Brown C.T."/>
            <person name="Hug L.A."/>
            <person name="Sharon I."/>
            <person name="Castelle C.J."/>
            <person name="Probst A.J."/>
            <person name="Thomas B.C."/>
            <person name="Singh A."/>
            <person name="Wilkins M.J."/>
            <person name="Karaoz U."/>
            <person name="Brodie E.L."/>
            <person name="Williams K.H."/>
            <person name="Hubbard S.S."/>
            <person name="Banfield J.F."/>
        </authorList>
    </citation>
    <scope>NUCLEOTIDE SEQUENCE [LARGE SCALE GENOMIC DNA]</scope>
</reference>
<name>A0A1F7U775_9BACT</name>
<keyword evidence="3" id="KW-0472">Membrane</keyword>
<evidence type="ECO:0000256" key="2">
    <source>
        <dbReference type="ARBA" id="ARBA00022729"/>
    </source>
</evidence>
<organism evidence="5 6">
    <name type="scientific">Candidatus Uhrbacteria bacterium RIFCSPHIGHO2_02_FULL_57_19</name>
    <dbReference type="NCBI Taxonomy" id="1802391"/>
    <lineage>
        <taxon>Bacteria</taxon>
        <taxon>Candidatus Uhriibacteriota</taxon>
    </lineage>
</organism>
<proteinExistence type="inferred from homology"/>
<dbReference type="Gene3D" id="3.40.50.2300">
    <property type="match status" value="2"/>
</dbReference>
<evidence type="ECO:0000256" key="1">
    <source>
        <dbReference type="ARBA" id="ARBA00010062"/>
    </source>
</evidence>
<dbReference type="InterPro" id="IPR028082">
    <property type="entry name" value="Peripla_BP_I"/>
</dbReference>
<dbReference type="PANTHER" id="PTHR30483">
    <property type="entry name" value="LEUCINE-SPECIFIC-BINDING PROTEIN"/>
    <property type="match status" value="1"/>
</dbReference>
<feature type="transmembrane region" description="Helical" evidence="3">
    <location>
        <begin position="6"/>
        <end position="24"/>
    </location>
</feature>
<dbReference type="CDD" id="cd19984">
    <property type="entry name" value="PBP1_ABC_ligand_binding-like"/>
    <property type="match status" value="1"/>
</dbReference>
<dbReference type="SUPFAM" id="SSF53822">
    <property type="entry name" value="Periplasmic binding protein-like I"/>
    <property type="match status" value="1"/>
</dbReference>
<evidence type="ECO:0000313" key="5">
    <source>
        <dbReference type="EMBL" id="OGL74102.1"/>
    </source>
</evidence>
<dbReference type="InterPro" id="IPR051010">
    <property type="entry name" value="BCAA_transport"/>
</dbReference>
<keyword evidence="3" id="KW-1133">Transmembrane helix</keyword>
<dbReference type="Pfam" id="PF13458">
    <property type="entry name" value="Peripla_BP_6"/>
    <property type="match status" value="1"/>
</dbReference>
<keyword evidence="3" id="KW-0812">Transmembrane</keyword>
<dbReference type="PANTHER" id="PTHR30483:SF6">
    <property type="entry name" value="PERIPLASMIC BINDING PROTEIN OF ABC TRANSPORTER FOR NATURAL AMINO ACIDS"/>
    <property type="match status" value="1"/>
</dbReference>
<evidence type="ECO:0000256" key="3">
    <source>
        <dbReference type="SAM" id="Phobius"/>
    </source>
</evidence>
<feature type="domain" description="Leucine-binding protein" evidence="4">
    <location>
        <begin position="46"/>
        <end position="385"/>
    </location>
</feature>
<evidence type="ECO:0000259" key="4">
    <source>
        <dbReference type="Pfam" id="PF13458"/>
    </source>
</evidence>
<evidence type="ECO:0000313" key="6">
    <source>
        <dbReference type="Proteomes" id="UP000176303"/>
    </source>
</evidence>
<dbReference type="STRING" id="1802391.A3D72_04530"/>
<dbReference type="EMBL" id="MGDZ01000007">
    <property type="protein sequence ID" value="OGL74102.1"/>
    <property type="molecule type" value="Genomic_DNA"/>
</dbReference>
<dbReference type="AlphaFoldDB" id="A0A1F7U775"/>
<keyword evidence="2" id="KW-0732">Signal</keyword>
<dbReference type="InterPro" id="IPR028081">
    <property type="entry name" value="Leu-bd"/>
</dbReference>
<sequence length="398" mass="42756">MNISKLVWWIIGIVVAALVVFLLVRQRPEVVGPKAPAPTVVTGEAVTIGAILPFAGDDAALGIPLQRSIQMAVDEFNSARGVGGRPLRVQYEDGKCDENEAATAAQKLVGVNKVKYIIGGACSGETLGFAPIANENKVIVISPSETSPNITTKGGEYVFRLAPSGAMAGSVAAQYAAKDLGARRAAIISEQTDYAQGLRATFKKAFEDQGGKIVVDETYQTGETDFRSQALKIKTANVDIVYLLPQTSAPGVLIAKQLKENGIEAAVLAAEVLIGRETVKNNAADLEGLVGFEAFFDEKSERAAPFLAAYQTKYNEVPPFPLFMANAYSIVYLVKDLIEQNQMDTEKAQKSLSTLSGWAGGALADVDLDENGDIIWKNYWVKQVFQGELKDIKVFTAE</sequence>
<dbReference type="Proteomes" id="UP000176303">
    <property type="component" value="Unassembled WGS sequence"/>
</dbReference>
<gene>
    <name evidence="5" type="ORF">A3D72_04530</name>
</gene>